<gene>
    <name evidence="1" type="ORF">AFUS01_LOCUS41843</name>
</gene>
<dbReference type="EMBL" id="CAJVCH010563699">
    <property type="protein sequence ID" value="CAG7832140.1"/>
    <property type="molecule type" value="Genomic_DNA"/>
</dbReference>
<feature type="non-terminal residue" evidence="1">
    <location>
        <position position="1"/>
    </location>
</feature>
<evidence type="ECO:0000313" key="1">
    <source>
        <dbReference type="EMBL" id="CAG7832140.1"/>
    </source>
</evidence>
<evidence type="ECO:0000313" key="2">
    <source>
        <dbReference type="Proteomes" id="UP000708208"/>
    </source>
</evidence>
<dbReference type="Proteomes" id="UP000708208">
    <property type="component" value="Unassembled WGS sequence"/>
</dbReference>
<sequence length="53" mass="6237">MIRRFLDYFHNWITPRPHSDTKLLTKIRSYLSAVYNESYGPGVADIETAMFTI</sequence>
<keyword evidence="2" id="KW-1185">Reference proteome</keyword>
<proteinExistence type="predicted"/>
<protein>
    <submittedName>
        <fullName evidence="1">Uncharacterized protein</fullName>
    </submittedName>
</protein>
<dbReference type="AlphaFoldDB" id="A0A8J2PQ67"/>
<comment type="caution">
    <text evidence="1">The sequence shown here is derived from an EMBL/GenBank/DDBJ whole genome shotgun (WGS) entry which is preliminary data.</text>
</comment>
<name>A0A8J2PQ67_9HEXA</name>
<reference evidence="1" key="1">
    <citation type="submission" date="2021-06" db="EMBL/GenBank/DDBJ databases">
        <authorList>
            <person name="Hodson N. C."/>
            <person name="Mongue J. A."/>
            <person name="Jaron S. K."/>
        </authorList>
    </citation>
    <scope>NUCLEOTIDE SEQUENCE</scope>
</reference>
<organism evidence="1 2">
    <name type="scientific">Allacma fusca</name>
    <dbReference type="NCBI Taxonomy" id="39272"/>
    <lineage>
        <taxon>Eukaryota</taxon>
        <taxon>Metazoa</taxon>
        <taxon>Ecdysozoa</taxon>
        <taxon>Arthropoda</taxon>
        <taxon>Hexapoda</taxon>
        <taxon>Collembola</taxon>
        <taxon>Symphypleona</taxon>
        <taxon>Sminthuridae</taxon>
        <taxon>Allacma</taxon>
    </lineage>
</organism>
<accession>A0A8J2PQ67</accession>